<geneLocation type="plasmid" evidence="7 9">
    <name>pWSM1592_2</name>
</geneLocation>
<evidence type="ECO:0000256" key="3">
    <source>
        <dbReference type="ARBA" id="ARBA00022729"/>
    </source>
</evidence>
<dbReference type="InterPro" id="IPR001188">
    <property type="entry name" value="Sperm_putr-bd"/>
</dbReference>
<name>A0A4R3PSC9_RHISU</name>
<dbReference type="GO" id="GO:0042597">
    <property type="term" value="C:periplasmic space"/>
    <property type="evidence" value="ECO:0007669"/>
    <property type="project" value="UniProtKB-SubCell"/>
</dbReference>
<evidence type="ECO:0000313" key="6">
    <source>
        <dbReference type="EMBL" id="TCU07602.1"/>
    </source>
</evidence>
<keyword evidence="7" id="KW-0614">Plasmid</keyword>
<sequence>MSLIKKLAIGALATISALPHMASASAGELNLLTWEGYAADSFITKFEAASGCKVTASYVGSNDDFAAKLAAGGGVYDIITPSLDTVPMLHEAGFVDPIDTTKVEGFDGIYPEFSKVSAVVVDGETWAVPLIWGSVSLIYRPDKLSSTPDSIGVLFDPANKGKVSLWDDKSAIYWTARYLGYDNVFDLTDEQLDAVKAKLLEQKPLVRKYWASAGELTELMANEEVYVSNAWTGLTSKDVNALNKGFNVIEFTPKEKAEGWMDSMMIAKGSPNTECTYKFMSFMQSADGQCGIAGETGYFPVNPKAVQGCMNEDLKKERQVNNVEFVKSLVMWEQPKRLDKYLEVWNAVKAGL</sequence>
<reference evidence="7" key="2">
    <citation type="submission" date="2022-09" db="EMBL/GenBank/DDBJ databases">
        <title>Australian commercial rhizobial inoculants.</title>
        <authorList>
            <person name="Kohlmeier M.G."/>
            <person name="O'Hara G.W."/>
            <person name="Colombi E."/>
            <person name="Ramsay J.P."/>
            <person name="Terpolilli J."/>
        </authorList>
    </citation>
    <scope>NUCLEOTIDE SEQUENCE</scope>
    <source>
        <strain evidence="7">WSM1592</strain>
        <plasmid evidence="7">pWSM1592_2</plasmid>
    </source>
</reference>
<dbReference type="EMBL" id="SMBH01000029">
    <property type="protein sequence ID" value="TCU07602.1"/>
    <property type="molecule type" value="Genomic_DNA"/>
</dbReference>
<dbReference type="EMBL" id="CP104145">
    <property type="protein sequence ID" value="UWU19131.1"/>
    <property type="molecule type" value="Genomic_DNA"/>
</dbReference>
<comment type="subcellular location">
    <subcellularLocation>
        <location evidence="1">Periplasm</location>
    </subcellularLocation>
</comment>
<organism evidence="6 8">
    <name type="scientific">Rhizobium sullae</name>
    <name type="common">Rhizobium hedysari</name>
    <dbReference type="NCBI Taxonomy" id="50338"/>
    <lineage>
        <taxon>Bacteria</taxon>
        <taxon>Pseudomonadati</taxon>
        <taxon>Pseudomonadota</taxon>
        <taxon>Alphaproteobacteria</taxon>
        <taxon>Hyphomicrobiales</taxon>
        <taxon>Rhizobiaceae</taxon>
        <taxon>Rhizobium/Agrobacterium group</taxon>
        <taxon>Rhizobium</taxon>
    </lineage>
</organism>
<evidence type="ECO:0000256" key="2">
    <source>
        <dbReference type="ARBA" id="ARBA00022448"/>
    </source>
</evidence>
<protein>
    <submittedName>
        <fullName evidence="7">ABC transporter substrate-binding protein</fullName>
    </submittedName>
    <submittedName>
        <fullName evidence="6">Putative spermidine/putrescine transport system substrate-binding protein/spermidine/putrescine transport system substrate-binding protein</fullName>
    </submittedName>
</protein>
<dbReference type="Proteomes" id="UP000294576">
    <property type="component" value="Unassembled WGS sequence"/>
</dbReference>
<evidence type="ECO:0000256" key="5">
    <source>
        <dbReference type="SAM" id="SignalP"/>
    </source>
</evidence>
<feature type="chain" id="PRO_5020671241" evidence="5">
    <location>
        <begin position="27"/>
        <end position="352"/>
    </location>
</feature>
<dbReference type="AlphaFoldDB" id="A0A4R3PSC9"/>
<evidence type="ECO:0000256" key="4">
    <source>
        <dbReference type="ARBA" id="ARBA00022764"/>
    </source>
</evidence>
<reference evidence="6 8" key="1">
    <citation type="submission" date="2019-03" db="EMBL/GenBank/DDBJ databases">
        <title>Genomic Encyclopedia of Type Strains, Phase IV (KMG-V): Genome sequencing to study the core and pangenomes of soil and plant-associated prokaryotes.</title>
        <authorList>
            <person name="Whitman W."/>
        </authorList>
    </citation>
    <scope>NUCLEOTIDE SEQUENCE [LARGE SCALE GENOMIC DNA]</scope>
    <source>
        <strain evidence="6 8">Hc14</strain>
    </source>
</reference>
<evidence type="ECO:0000313" key="7">
    <source>
        <dbReference type="EMBL" id="UWU19131.1"/>
    </source>
</evidence>
<keyword evidence="3 5" id="KW-0732">Signal</keyword>
<dbReference type="CDD" id="cd13588">
    <property type="entry name" value="PBP2_polyamine_1"/>
    <property type="match status" value="1"/>
</dbReference>
<keyword evidence="9" id="KW-1185">Reference proteome</keyword>
<accession>A0A4R3PSC9</accession>
<gene>
    <name evidence="6" type="ORF">EV132_12945</name>
    <name evidence="7" type="ORF">N2599_35535</name>
</gene>
<dbReference type="Gene3D" id="3.40.190.10">
    <property type="entry name" value="Periplasmic binding protein-like II"/>
    <property type="match status" value="2"/>
</dbReference>
<keyword evidence="2" id="KW-0813">Transport</keyword>
<dbReference type="PANTHER" id="PTHR30222:SF17">
    <property type="entry name" value="SPERMIDINE_PUTRESCINE-BINDING PERIPLASMIC PROTEIN"/>
    <property type="match status" value="1"/>
</dbReference>
<dbReference type="SUPFAM" id="SSF53850">
    <property type="entry name" value="Periplasmic binding protein-like II"/>
    <property type="match status" value="1"/>
</dbReference>
<feature type="signal peptide" evidence="5">
    <location>
        <begin position="1"/>
        <end position="26"/>
    </location>
</feature>
<dbReference type="PRINTS" id="PR00909">
    <property type="entry name" value="SPERMDNBNDNG"/>
</dbReference>
<proteinExistence type="predicted"/>
<dbReference type="Proteomes" id="UP001060123">
    <property type="component" value="Plasmid pWSM1592_2"/>
</dbReference>
<dbReference type="GO" id="GO:0015846">
    <property type="term" value="P:polyamine transport"/>
    <property type="evidence" value="ECO:0007669"/>
    <property type="project" value="InterPro"/>
</dbReference>
<dbReference type="InterPro" id="IPR006059">
    <property type="entry name" value="SBP"/>
</dbReference>
<evidence type="ECO:0000256" key="1">
    <source>
        <dbReference type="ARBA" id="ARBA00004418"/>
    </source>
</evidence>
<dbReference type="Pfam" id="PF13416">
    <property type="entry name" value="SBP_bac_8"/>
    <property type="match status" value="1"/>
</dbReference>
<dbReference type="GO" id="GO:0019808">
    <property type="term" value="F:polyamine binding"/>
    <property type="evidence" value="ECO:0007669"/>
    <property type="project" value="InterPro"/>
</dbReference>
<dbReference type="RefSeq" id="WP_244564606.1">
    <property type="nucleotide sequence ID" value="NZ_CP104145.1"/>
</dbReference>
<dbReference type="PANTHER" id="PTHR30222">
    <property type="entry name" value="SPERMIDINE/PUTRESCINE-BINDING PERIPLASMIC PROTEIN"/>
    <property type="match status" value="1"/>
</dbReference>
<evidence type="ECO:0000313" key="9">
    <source>
        <dbReference type="Proteomes" id="UP001060123"/>
    </source>
</evidence>
<keyword evidence="4" id="KW-0574">Periplasm</keyword>
<evidence type="ECO:0000313" key="8">
    <source>
        <dbReference type="Proteomes" id="UP000294576"/>
    </source>
</evidence>